<keyword evidence="2" id="KW-1185">Reference proteome</keyword>
<evidence type="ECO:0008006" key="3">
    <source>
        <dbReference type="Google" id="ProtNLM"/>
    </source>
</evidence>
<reference evidence="1 2" key="1">
    <citation type="submission" date="2023-03" db="EMBL/GenBank/DDBJ databases">
        <title>Description of Hydrogenimonas sp. ISO32.</title>
        <authorList>
            <person name="Mino S."/>
            <person name="Fukazawa S."/>
            <person name="Sawabe T."/>
        </authorList>
    </citation>
    <scope>NUCLEOTIDE SEQUENCE [LARGE SCALE GENOMIC DNA]</scope>
    <source>
        <strain evidence="1 2">ISO32</strain>
    </source>
</reference>
<name>A0ABM8FLI9_9BACT</name>
<dbReference type="EMBL" id="AP027370">
    <property type="protein sequence ID" value="BDY13232.1"/>
    <property type="molecule type" value="Genomic_DNA"/>
</dbReference>
<accession>A0ABM8FLI9</accession>
<sequence length="191" mass="22081">MKSKKTEKMLERAENHFYRGDYDEALRMYGLLLKDFPELQEARIGAILSDIAYENDEEAQALFEYYQVLKGEENEDAEQIIEEMIGSLDDALEKISDLLDGSLFARDETINGISYADFKELVELRGSFRRAFEDIMFSTRVVITEKEELLDFLQQLVENGFNEMAMRYIEGAAVAYPGETRIQDLIEKIKG</sequence>
<evidence type="ECO:0000313" key="2">
    <source>
        <dbReference type="Proteomes" id="UP001321445"/>
    </source>
</evidence>
<protein>
    <recommendedName>
        <fullName evidence="3">Tetratricopeptide repeat protein</fullName>
    </recommendedName>
</protein>
<dbReference type="SUPFAM" id="SSF48452">
    <property type="entry name" value="TPR-like"/>
    <property type="match status" value="1"/>
</dbReference>
<dbReference type="Proteomes" id="UP001321445">
    <property type="component" value="Chromosome"/>
</dbReference>
<proteinExistence type="predicted"/>
<gene>
    <name evidence="1" type="ORF">HCR_15440</name>
</gene>
<evidence type="ECO:0000313" key="1">
    <source>
        <dbReference type="EMBL" id="BDY13232.1"/>
    </source>
</evidence>
<dbReference type="InterPro" id="IPR011990">
    <property type="entry name" value="TPR-like_helical_dom_sf"/>
</dbReference>
<organism evidence="1 2">
    <name type="scientific">Hydrogenimonas cancrithermarum</name>
    <dbReference type="NCBI Taxonomy" id="2993563"/>
    <lineage>
        <taxon>Bacteria</taxon>
        <taxon>Pseudomonadati</taxon>
        <taxon>Campylobacterota</taxon>
        <taxon>Epsilonproteobacteria</taxon>
        <taxon>Campylobacterales</taxon>
        <taxon>Hydrogenimonadaceae</taxon>
        <taxon>Hydrogenimonas</taxon>
    </lineage>
</organism>
<dbReference type="Gene3D" id="1.25.40.10">
    <property type="entry name" value="Tetratricopeptide repeat domain"/>
    <property type="match status" value="1"/>
</dbReference>